<dbReference type="Pfam" id="PF01370">
    <property type="entry name" value="Epimerase"/>
    <property type="match status" value="1"/>
</dbReference>
<dbReference type="InterPro" id="IPR001509">
    <property type="entry name" value="Epimerase_deHydtase"/>
</dbReference>
<name>A0ABQ7SDB4_9ACAR</name>
<proteinExistence type="inferred from homology"/>
<evidence type="ECO:0000259" key="4">
    <source>
        <dbReference type="Pfam" id="PF01370"/>
    </source>
</evidence>
<organism evidence="5 6">
    <name type="scientific">Fragariocoptes setiger</name>
    <dbReference type="NCBI Taxonomy" id="1670756"/>
    <lineage>
        <taxon>Eukaryota</taxon>
        <taxon>Metazoa</taxon>
        <taxon>Ecdysozoa</taxon>
        <taxon>Arthropoda</taxon>
        <taxon>Chelicerata</taxon>
        <taxon>Arachnida</taxon>
        <taxon>Acari</taxon>
        <taxon>Acariformes</taxon>
        <taxon>Trombidiformes</taxon>
        <taxon>Prostigmata</taxon>
        <taxon>Eupodina</taxon>
        <taxon>Eriophyoidea</taxon>
        <taxon>Phytoptidae</taxon>
        <taxon>Fragariocoptes</taxon>
    </lineage>
</organism>
<reference evidence="5 6" key="1">
    <citation type="submission" date="2020-10" db="EMBL/GenBank/DDBJ databases">
        <authorList>
            <person name="Klimov P.B."/>
            <person name="Dyachkov S.M."/>
            <person name="Chetverikov P.E."/>
        </authorList>
    </citation>
    <scope>NUCLEOTIDE SEQUENCE [LARGE SCALE GENOMIC DNA]</scope>
    <source>
        <strain evidence="5">BMOC 18-1129-001#AD2665</strain>
        <tissue evidence="5">Entire mites</tissue>
    </source>
</reference>
<dbReference type="Proteomes" id="UP000825002">
    <property type="component" value="Unassembled WGS sequence"/>
</dbReference>
<keyword evidence="1" id="KW-0560">Oxidoreductase</keyword>
<evidence type="ECO:0000313" key="6">
    <source>
        <dbReference type="Proteomes" id="UP000825002"/>
    </source>
</evidence>
<sequence>MPDTNNPELVLVTGVSGYLGSHVAQQLLAHGYRVRGTVRSSSNTDYINTLRELLTKGQSNTSIEFVEADLLNKTCWSAAVAGCDYICHVASPFPLEVPSHADELIAPAVDGTLAVLKAAADSGTAKRVVLTSSLAAVHDVKLLGPDSDPNKVYNEEDWVDPDEVEPYSRSKILAEKAAMKFVEELPDPTDGKKKLELTVMNPSYIIGPMITDRLSSSLIGIKRMLDKSSPAIPRLHLPFTDVRDVALAHVKALKLPGVVGKRYLLFSDCKWMKELAAIIAKEFKPLGYWVPSVVVPNTLVWLGSFFDRSTVMVVPRLGREFKLSNKRMIEELGIEPIPVEQSIIDTCHSLIANNLVKPTRKYLKSREPSSGDTTNAPSSAAQSKDAQTETPNSN</sequence>
<feature type="region of interest" description="Disordered" evidence="3">
    <location>
        <begin position="362"/>
        <end position="394"/>
    </location>
</feature>
<protein>
    <submittedName>
        <fullName evidence="5">Oxidoreductase</fullName>
    </submittedName>
</protein>
<comment type="similarity">
    <text evidence="2">Belongs to the NAD(P)-dependent epimerase/dehydratase family. Dihydroflavonol-4-reductase subfamily.</text>
</comment>
<comment type="caution">
    <text evidence="5">The sequence shown here is derived from an EMBL/GenBank/DDBJ whole genome shotgun (WGS) entry which is preliminary data.</text>
</comment>
<evidence type="ECO:0000256" key="1">
    <source>
        <dbReference type="ARBA" id="ARBA00023002"/>
    </source>
</evidence>
<feature type="domain" description="NAD-dependent epimerase/dehydratase" evidence="4">
    <location>
        <begin position="10"/>
        <end position="255"/>
    </location>
</feature>
<feature type="compositionally biased region" description="Polar residues" evidence="3">
    <location>
        <begin position="370"/>
        <end position="394"/>
    </location>
</feature>
<gene>
    <name evidence="5" type="primary">SPAC513.07</name>
    <name evidence="5" type="ORF">GZH46_00057</name>
</gene>
<dbReference type="InterPro" id="IPR050425">
    <property type="entry name" value="NAD(P)_dehydrat-like"/>
</dbReference>
<dbReference type="PANTHER" id="PTHR10366">
    <property type="entry name" value="NAD DEPENDENT EPIMERASE/DEHYDRATASE"/>
    <property type="match status" value="1"/>
</dbReference>
<evidence type="ECO:0000256" key="2">
    <source>
        <dbReference type="ARBA" id="ARBA00023445"/>
    </source>
</evidence>
<dbReference type="CDD" id="cd05227">
    <property type="entry name" value="AR_SDR_e"/>
    <property type="match status" value="1"/>
</dbReference>
<keyword evidence="6" id="KW-1185">Reference proteome</keyword>
<evidence type="ECO:0000313" key="5">
    <source>
        <dbReference type="EMBL" id="KAG9511362.1"/>
    </source>
</evidence>
<accession>A0ABQ7SDB4</accession>
<dbReference type="Gene3D" id="3.40.50.720">
    <property type="entry name" value="NAD(P)-binding Rossmann-like Domain"/>
    <property type="match status" value="1"/>
</dbReference>
<dbReference type="InterPro" id="IPR036291">
    <property type="entry name" value="NAD(P)-bd_dom_sf"/>
</dbReference>
<evidence type="ECO:0000256" key="3">
    <source>
        <dbReference type="SAM" id="MobiDB-lite"/>
    </source>
</evidence>
<dbReference type="EMBL" id="JAIFTH010000007">
    <property type="protein sequence ID" value="KAG9511362.1"/>
    <property type="molecule type" value="Genomic_DNA"/>
</dbReference>
<dbReference type="PANTHER" id="PTHR10366:SF564">
    <property type="entry name" value="STEROL-4-ALPHA-CARBOXYLATE 3-DEHYDROGENASE, DECARBOXYLATING"/>
    <property type="match status" value="1"/>
</dbReference>
<dbReference type="SUPFAM" id="SSF51735">
    <property type="entry name" value="NAD(P)-binding Rossmann-fold domains"/>
    <property type="match status" value="1"/>
</dbReference>